<organism evidence="4 5">
    <name type="scientific">Campylobacter gracilis RM3268</name>
    <dbReference type="NCBI Taxonomy" id="553220"/>
    <lineage>
        <taxon>Bacteria</taxon>
        <taxon>Pseudomonadati</taxon>
        <taxon>Campylobacterota</taxon>
        <taxon>Epsilonproteobacteria</taxon>
        <taxon>Campylobacterales</taxon>
        <taxon>Campylobacteraceae</taxon>
        <taxon>Campylobacter</taxon>
    </lineage>
</organism>
<dbReference type="Pfam" id="PF01361">
    <property type="entry name" value="Tautomerase"/>
    <property type="match status" value="1"/>
</dbReference>
<dbReference type="STRING" id="824.CGRAC_2075"/>
<protein>
    <submittedName>
        <fullName evidence="4">4-oxalocrotonate tautomerase family enzyme</fullName>
        <ecNumber evidence="4">5.3.2.-</ecNumber>
    </submittedName>
</protein>
<dbReference type="PANTHER" id="PTHR35530:SF1">
    <property type="entry name" value="2-HYDROXYMUCONATE TAUTOMERASE"/>
    <property type="match status" value="1"/>
</dbReference>
<evidence type="ECO:0000256" key="1">
    <source>
        <dbReference type="ARBA" id="ARBA00006723"/>
    </source>
</evidence>
<keyword evidence="5" id="KW-1185">Reference proteome</keyword>
<proteinExistence type="inferred from homology"/>
<dbReference type="InterPro" id="IPR004370">
    <property type="entry name" value="4-OT-like_dom"/>
</dbReference>
<evidence type="ECO:0000259" key="3">
    <source>
        <dbReference type="Pfam" id="PF01361"/>
    </source>
</evidence>
<dbReference type="OrthoDB" id="9799841at2"/>
<sequence>MPFVNIKVAAPEPTKEQKKQIIAEITNTLARVLGKDPAAILVMIETLGMDSIGKSGLSLEEIKQNKEKK</sequence>
<reference evidence="4 5" key="1">
    <citation type="submission" date="2009-07" db="EMBL/GenBank/DDBJ databases">
        <authorList>
            <person name="Madupu R."/>
            <person name="Sebastian Y."/>
            <person name="Durkin A.S."/>
            <person name="Torralba M."/>
            <person name="Methe B."/>
            <person name="Sutton G.G."/>
            <person name="Strausberg R.L."/>
            <person name="Nelson K.E."/>
        </authorList>
    </citation>
    <scope>NUCLEOTIDE SEQUENCE [LARGE SCALE GENOMIC DNA]</scope>
    <source>
        <strain evidence="4 5">RM3268</strain>
    </source>
</reference>
<comment type="similarity">
    <text evidence="1">Belongs to the 4-oxalocrotonate tautomerase family.</text>
</comment>
<evidence type="ECO:0000313" key="5">
    <source>
        <dbReference type="Proteomes" id="UP000005709"/>
    </source>
</evidence>
<accession>C8PKB1</accession>
<dbReference type="EC" id="5.3.2.-" evidence="4"/>
<keyword evidence="2 4" id="KW-0413">Isomerase</keyword>
<dbReference type="InterPro" id="IPR014347">
    <property type="entry name" value="Tautomerase/MIF_sf"/>
</dbReference>
<dbReference type="eggNOG" id="COG1942">
    <property type="taxonomic scope" value="Bacteria"/>
</dbReference>
<dbReference type="PANTHER" id="PTHR35530">
    <property type="entry name" value="TAUTOMERASE-RELATED"/>
    <property type="match status" value="1"/>
</dbReference>
<feature type="domain" description="4-oxalocrotonate tautomerase-like" evidence="3">
    <location>
        <begin position="2"/>
        <end position="60"/>
    </location>
</feature>
<name>C8PKB1_9BACT</name>
<dbReference type="EMBL" id="ACYG01000030">
    <property type="protein sequence ID" value="EEV16520.1"/>
    <property type="molecule type" value="Genomic_DNA"/>
</dbReference>
<dbReference type="GO" id="GO:0016853">
    <property type="term" value="F:isomerase activity"/>
    <property type="evidence" value="ECO:0007669"/>
    <property type="project" value="UniProtKB-KW"/>
</dbReference>
<evidence type="ECO:0000313" key="4">
    <source>
        <dbReference type="EMBL" id="EEV16520.1"/>
    </source>
</evidence>
<dbReference type="AlphaFoldDB" id="C8PKB1"/>
<dbReference type="Gene3D" id="3.30.429.10">
    <property type="entry name" value="Macrophage Migration Inhibitory Factor"/>
    <property type="match status" value="1"/>
</dbReference>
<dbReference type="RefSeq" id="WP_005872687.1">
    <property type="nucleotide sequence ID" value="NZ_ACYG01000030.1"/>
</dbReference>
<evidence type="ECO:0000256" key="2">
    <source>
        <dbReference type="ARBA" id="ARBA00023235"/>
    </source>
</evidence>
<dbReference type="Proteomes" id="UP000005709">
    <property type="component" value="Unassembled WGS sequence"/>
</dbReference>
<comment type="caution">
    <text evidence="4">The sequence shown here is derived from an EMBL/GenBank/DDBJ whole genome shotgun (WGS) entry which is preliminary data.</text>
</comment>
<gene>
    <name evidence="4" type="primary">dmpI</name>
    <name evidence="4" type="ORF">CAMGR0001_0127</name>
</gene>
<dbReference type="SUPFAM" id="SSF55331">
    <property type="entry name" value="Tautomerase/MIF"/>
    <property type="match status" value="1"/>
</dbReference>